<organism evidence="1 2">
    <name type="scientific">Kutzneria viridogrisea</name>
    <dbReference type="NCBI Taxonomy" id="47990"/>
    <lineage>
        <taxon>Bacteria</taxon>
        <taxon>Bacillati</taxon>
        <taxon>Actinomycetota</taxon>
        <taxon>Actinomycetes</taxon>
        <taxon>Pseudonocardiales</taxon>
        <taxon>Pseudonocardiaceae</taxon>
        <taxon>Kutzneria</taxon>
    </lineage>
</organism>
<dbReference type="Gene3D" id="3.10.129.10">
    <property type="entry name" value="Hotdog Thioesterase"/>
    <property type="match status" value="1"/>
</dbReference>
<proteinExistence type="predicted"/>
<dbReference type="InterPro" id="IPR029069">
    <property type="entry name" value="HotDog_dom_sf"/>
</dbReference>
<comment type="caution">
    <text evidence="1">The sequence shown here is derived from an EMBL/GenBank/DDBJ whole genome shotgun (WGS) entry which is preliminary data.</text>
</comment>
<gene>
    <name evidence="1" type="ORF">BC739_005509</name>
</gene>
<sequence>MTVLPELRVEVTPTFIVSTALATRDFQDVHHDRDRAIARGSKDIFLNILTTTGLVQRFVTDWAGPGALVRGVSIRLGVPCYAYDTLVFSGRAVSTSDGVTTVEVVGRNSMGDHVTGTVRVVLP</sequence>
<name>A0ABR6BN30_9PSEU</name>
<dbReference type="Proteomes" id="UP000517916">
    <property type="component" value="Unassembled WGS sequence"/>
</dbReference>
<dbReference type="CDD" id="cd03455">
    <property type="entry name" value="SAV4209"/>
    <property type="match status" value="1"/>
</dbReference>
<protein>
    <submittedName>
        <fullName evidence="1">Acyl dehydratase</fullName>
    </submittedName>
</protein>
<accession>A0ABR6BN30</accession>
<evidence type="ECO:0000313" key="2">
    <source>
        <dbReference type="Proteomes" id="UP000517916"/>
    </source>
</evidence>
<dbReference type="SUPFAM" id="SSF54637">
    <property type="entry name" value="Thioesterase/thiol ester dehydrase-isomerase"/>
    <property type="match status" value="1"/>
</dbReference>
<evidence type="ECO:0000313" key="1">
    <source>
        <dbReference type="EMBL" id="MBA8928292.1"/>
    </source>
</evidence>
<keyword evidence="2" id="KW-1185">Reference proteome</keyword>
<reference evidence="1 2" key="1">
    <citation type="submission" date="2020-08" db="EMBL/GenBank/DDBJ databases">
        <title>Genomic Encyclopedia of Archaeal and Bacterial Type Strains, Phase II (KMG-II): from individual species to whole genera.</title>
        <authorList>
            <person name="Goeker M."/>
        </authorList>
    </citation>
    <scope>NUCLEOTIDE SEQUENCE [LARGE SCALE GENOMIC DNA]</scope>
    <source>
        <strain evidence="1 2">DSM 43850</strain>
    </source>
</reference>
<dbReference type="EMBL" id="JACJID010000004">
    <property type="protein sequence ID" value="MBA8928292.1"/>
    <property type="molecule type" value="Genomic_DNA"/>
</dbReference>
<dbReference type="RefSeq" id="WP_025356622.1">
    <property type="nucleotide sequence ID" value="NZ_BAAABQ010000073.1"/>
</dbReference>